<dbReference type="GO" id="GO:0010181">
    <property type="term" value="F:FMN binding"/>
    <property type="evidence" value="ECO:0007669"/>
    <property type="project" value="InterPro"/>
</dbReference>
<feature type="domain" description="Flavin reductase like" evidence="3">
    <location>
        <begin position="11"/>
        <end position="155"/>
    </location>
</feature>
<name>A0AAV3TZ20_9ALTE</name>
<dbReference type="Pfam" id="PF01613">
    <property type="entry name" value="Flavin_Reduct"/>
    <property type="match status" value="1"/>
</dbReference>
<evidence type="ECO:0000259" key="3">
    <source>
        <dbReference type="SMART" id="SM00903"/>
    </source>
</evidence>
<gene>
    <name evidence="4" type="ORF">GCM10025791_07280</name>
</gene>
<dbReference type="SUPFAM" id="SSF50475">
    <property type="entry name" value="FMN-binding split barrel"/>
    <property type="match status" value="1"/>
</dbReference>
<dbReference type="GO" id="GO:0042602">
    <property type="term" value="F:riboflavin reductase (NADPH) activity"/>
    <property type="evidence" value="ECO:0007669"/>
    <property type="project" value="TreeGrafter"/>
</dbReference>
<dbReference type="RefSeq" id="WP_345417217.1">
    <property type="nucleotide sequence ID" value="NZ_AP031496.1"/>
</dbReference>
<protein>
    <recommendedName>
        <fullName evidence="3">Flavin reductase like domain-containing protein</fullName>
    </recommendedName>
</protein>
<evidence type="ECO:0000313" key="4">
    <source>
        <dbReference type="EMBL" id="GAA4933201.1"/>
    </source>
</evidence>
<dbReference type="PANTHER" id="PTHR30466">
    <property type="entry name" value="FLAVIN REDUCTASE"/>
    <property type="match status" value="1"/>
</dbReference>
<dbReference type="Proteomes" id="UP001409585">
    <property type="component" value="Unassembled WGS sequence"/>
</dbReference>
<dbReference type="InterPro" id="IPR050268">
    <property type="entry name" value="NADH-dep_flavin_reductase"/>
</dbReference>
<comment type="caution">
    <text evidence="4">The sequence shown here is derived from an EMBL/GenBank/DDBJ whole genome shotgun (WGS) entry which is preliminary data.</text>
</comment>
<dbReference type="PANTHER" id="PTHR30466:SF11">
    <property type="entry name" value="FLAVIN-DEPENDENT MONOOXYGENASE, REDUCTASE SUBUNIT HSAB"/>
    <property type="match status" value="1"/>
</dbReference>
<dbReference type="AlphaFoldDB" id="A0AAV3TZ20"/>
<reference evidence="5" key="1">
    <citation type="journal article" date="2019" name="Int. J. Syst. Evol. Microbiol.">
        <title>The Global Catalogue of Microorganisms (GCM) 10K type strain sequencing project: providing services to taxonomists for standard genome sequencing and annotation.</title>
        <authorList>
            <consortium name="The Broad Institute Genomics Platform"/>
            <consortium name="The Broad Institute Genome Sequencing Center for Infectious Disease"/>
            <person name="Wu L."/>
            <person name="Ma J."/>
        </authorList>
    </citation>
    <scope>NUCLEOTIDE SEQUENCE [LARGE SCALE GENOMIC DNA]</scope>
    <source>
        <strain evidence="5">JCM 19134</strain>
    </source>
</reference>
<keyword evidence="5" id="KW-1185">Reference proteome</keyword>
<dbReference type="Gene3D" id="2.30.110.10">
    <property type="entry name" value="Electron Transport, Fmn-binding Protein, Chain A"/>
    <property type="match status" value="1"/>
</dbReference>
<dbReference type="EMBL" id="BAABLX010000007">
    <property type="protein sequence ID" value="GAA4933201.1"/>
    <property type="molecule type" value="Genomic_DNA"/>
</dbReference>
<evidence type="ECO:0000256" key="1">
    <source>
        <dbReference type="ARBA" id="ARBA00008898"/>
    </source>
</evidence>
<evidence type="ECO:0000256" key="2">
    <source>
        <dbReference type="ARBA" id="ARBA00023002"/>
    </source>
</evidence>
<comment type="similarity">
    <text evidence="1">Belongs to the non-flavoprotein flavin reductase family.</text>
</comment>
<dbReference type="InterPro" id="IPR012349">
    <property type="entry name" value="Split_barrel_FMN-bd"/>
</dbReference>
<organism evidence="4 5">
    <name type="scientific">Halioxenophilus aromaticivorans</name>
    <dbReference type="NCBI Taxonomy" id="1306992"/>
    <lineage>
        <taxon>Bacteria</taxon>
        <taxon>Pseudomonadati</taxon>
        <taxon>Pseudomonadota</taxon>
        <taxon>Gammaproteobacteria</taxon>
        <taxon>Alteromonadales</taxon>
        <taxon>Alteromonadaceae</taxon>
        <taxon>Halioxenophilus</taxon>
    </lineage>
</organism>
<sequence>MIDTKQFRDALGEFATGVCIATTAPPQGDAIGMTINSFSSVSLEPPLVLWSIHNSSDCFQKFNDSEVFSISVLSQAQEALSNHFAKPGDHTLTPEHFIASEFAAPVLKDAMATFECRVWAKYAGGDHTIMVGEVLRFGATHGLSPLLFHGGGYGRKA</sequence>
<keyword evidence="2" id="KW-0560">Oxidoreductase</keyword>
<proteinExistence type="inferred from homology"/>
<evidence type="ECO:0000313" key="5">
    <source>
        <dbReference type="Proteomes" id="UP001409585"/>
    </source>
</evidence>
<dbReference type="SMART" id="SM00903">
    <property type="entry name" value="Flavin_Reduct"/>
    <property type="match status" value="1"/>
</dbReference>
<dbReference type="InterPro" id="IPR002563">
    <property type="entry name" value="Flavin_Rdtase-like_dom"/>
</dbReference>
<accession>A0AAV3TZ20</accession>